<feature type="transmembrane region" description="Helical" evidence="8">
    <location>
        <begin position="12"/>
        <end position="30"/>
    </location>
</feature>
<keyword evidence="10" id="KW-1185">Reference proteome</keyword>
<dbReference type="GO" id="GO:0071555">
    <property type="term" value="P:cell wall organization"/>
    <property type="evidence" value="ECO:0007669"/>
    <property type="project" value="TreeGrafter"/>
</dbReference>
<evidence type="ECO:0000313" key="9">
    <source>
        <dbReference type="EMBL" id="SOD79287.1"/>
    </source>
</evidence>
<evidence type="ECO:0000256" key="4">
    <source>
        <dbReference type="ARBA" id="ARBA00022692"/>
    </source>
</evidence>
<dbReference type="GO" id="GO:0009103">
    <property type="term" value="P:lipopolysaccharide biosynthetic process"/>
    <property type="evidence" value="ECO:0007669"/>
    <property type="project" value="TreeGrafter"/>
</dbReference>
<dbReference type="OrthoDB" id="9783652at2"/>
<evidence type="ECO:0000256" key="1">
    <source>
        <dbReference type="ARBA" id="ARBA00004651"/>
    </source>
</evidence>
<dbReference type="GO" id="GO:0046872">
    <property type="term" value="F:metal ion binding"/>
    <property type="evidence" value="ECO:0007669"/>
    <property type="project" value="UniProtKB-KW"/>
</dbReference>
<evidence type="ECO:0000256" key="2">
    <source>
        <dbReference type="ARBA" id="ARBA00022475"/>
    </source>
</evidence>
<dbReference type="PANTHER" id="PTHR22926">
    <property type="entry name" value="PHOSPHO-N-ACETYLMURAMOYL-PENTAPEPTIDE-TRANSFERASE"/>
    <property type="match status" value="1"/>
</dbReference>
<feature type="transmembrane region" description="Helical" evidence="8">
    <location>
        <begin position="141"/>
        <end position="160"/>
    </location>
</feature>
<comment type="subcellular location">
    <subcellularLocation>
        <location evidence="1">Cell membrane</location>
        <topology evidence="1">Multi-pass membrane protein</topology>
    </subcellularLocation>
</comment>
<keyword evidence="7" id="KW-0479">Metal-binding</keyword>
<feature type="binding site" evidence="7">
    <location>
        <position position="219"/>
    </location>
    <ligand>
        <name>Mg(2+)</name>
        <dbReference type="ChEBI" id="CHEBI:18420"/>
    </ligand>
</feature>
<name>A0A286F7T4_9BACT</name>
<dbReference type="CDD" id="cd06853">
    <property type="entry name" value="GT_WecA_like"/>
    <property type="match status" value="1"/>
</dbReference>
<keyword evidence="5 8" id="KW-1133">Transmembrane helix</keyword>
<dbReference type="PANTHER" id="PTHR22926:SF3">
    <property type="entry name" value="UNDECAPRENYL-PHOSPHATE ALPHA-N-ACETYLGLUCOSAMINYL 1-PHOSPHATE TRANSFERASE"/>
    <property type="match status" value="1"/>
</dbReference>
<keyword evidence="2" id="KW-1003">Cell membrane</keyword>
<dbReference type="RefSeq" id="WP_097124569.1">
    <property type="nucleotide sequence ID" value="NZ_OCNH01000001.1"/>
</dbReference>
<dbReference type="EMBL" id="OCNH01000001">
    <property type="protein sequence ID" value="SOD79287.1"/>
    <property type="molecule type" value="Genomic_DNA"/>
</dbReference>
<feature type="transmembrane region" description="Helical" evidence="8">
    <location>
        <begin position="78"/>
        <end position="97"/>
    </location>
</feature>
<comment type="cofactor">
    <cofactor evidence="7">
        <name>Mg(2+)</name>
        <dbReference type="ChEBI" id="CHEBI:18420"/>
    </cofactor>
</comment>
<feature type="transmembrane region" description="Helical" evidence="8">
    <location>
        <begin position="250"/>
        <end position="271"/>
    </location>
</feature>
<keyword evidence="7" id="KW-0460">Magnesium</keyword>
<accession>A0A286F7T4</accession>
<dbReference type="AlphaFoldDB" id="A0A286F7T4"/>
<evidence type="ECO:0000256" key="8">
    <source>
        <dbReference type="SAM" id="Phobius"/>
    </source>
</evidence>
<dbReference type="InterPro" id="IPR018480">
    <property type="entry name" value="PNAcMuramoyl-5peptid_Trfase_CS"/>
</dbReference>
<proteinExistence type="predicted"/>
<dbReference type="InterPro" id="IPR000715">
    <property type="entry name" value="Glycosyl_transferase_4"/>
</dbReference>
<evidence type="ECO:0000256" key="7">
    <source>
        <dbReference type="PIRSR" id="PIRSR600715-1"/>
    </source>
</evidence>
<feature type="transmembrane region" description="Helical" evidence="8">
    <location>
        <begin position="109"/>
        <end position="135"/>
    </location>
</feature>
<dbReference type="GO" id="GO:0044038">
    <property type="term" value="P:cell wall macromolecule biosynthetic process"/>
    <property type="evidence" value="ECO:0007669"/>
    <property type="project" value="TreeGrafter"/>
</dbReference>
<protein>
    <submittedName>
        <fullName evidence="9">UDP-GlcNAc:undecaprenyl-phosphate GlcNAc-1-phosphate transferase</fullName>
    </submittedName>
</protein>
<keyword evidence="3 9" id="KW-0808">Transferase</keyword>
<feature type="transmembrane region" description="Helical" evidence="8">
    <location>
        <begin position="167"/>
        <end position="185"/>
    </location>
</feature>
<feature type="transmembrane region" description="Helical" evidence="8">
    <location>
        <begin position="222"/>
        <end position="244"/>
    </location>
</feature>
<reference evidence="10" key="1">
    <citation type="submission" date="2017-09" db="EMBL/GenBank/DDBJ databases">
        <authorList>
            <person name="Varghese N."/>
            <person name="Submissions S."/>
        </authorList>
    </citation>
    <scope>NUCLEOTIDE SEQUENCE [LARGE SCALE GENOMIC DNA]</scope>
    <source>
        <strain evidence="10">DSM 29961</strain>
    </source>
</reference>
<gene>
    <name evidence="9" type="ORF">SAMN06269250_0895</name>
</gene>
<evidence type="ECO:0000256" key="6">
    <source>
        <dbReference type="ARBA" id="ARBA00023136"/>
    </source>
</evidence>
<organism evidence="9 10">
    <name type="scientific">Spirosoma fluviale</name>
    <dbReference type="NCBI Taxonomy" id="1597977"/>
    <lineage>
        <taxon>Bacteria</taxon>
        <taxon>Pseudomonadati</taxon>
        <taxon>Bacteroidota</taxon>
        <taxon>Cytophagia</taxon>
        <taxon>Cytophagales</taxon>
        <taxon>Cytophagaceae</taxon>
        <taxon>Spirosoma</taxon>
    </lineage>
</organism>
<dbReference type="GO" id="GO:0005886">
    <property type="term" value="C:plasma membrane"/>
    <property type="evidence" value="ECO:0007669"/>
    <property type="project" value="UniProtKB-SubCell"/>
</dbReference>
<dbReference type="Proteomes" id="UP000219452">
    <property type="component" value="Unassembled WGS sequence"/>
</dbReference>
<feature type="binding site" evidence="7">
    <location>
        <position position="159"/>
    </location>
    <ligand>
        <name>Mg(2+)</name>
        <dbReference type="ChEBI" id="CHEBI:18420"/>
    </ligand>
</feature>
<dbReference type="GO" id="GO:0016780">
    <property type="term" value="F:phosphotransferase activity, for other substituted phosphate groups"/>
    <property type="evidence" value="ECO:0007669"/>
    <property type="project" value="InterPro"/>
</dbReference>
<feature type="transmembrane region" description="Helical" evidence="8">
    <location>
        <begin position="51"/>
        <end position="72"/>
    </location>
</feature>
<feature type="transmembrane region" description="Helical" evidence="8">
    <location>
        <begin position="330"/>
        <end position="351"/>
    </location>
</feature>
<evidence type="ECO:0000313" key="10">
    <source>
        <dbReference type="Proteomes" id="UP000219452"/>
    </source>
</evidence>
<feature type="transmembrane region" description="Helical" evidence="8">
    <location>
        <begin position="191"/>
        <end position="210"/>
    </location>
</feature>
<keyword evidence="6 8" id="KW-0472">Membrane</keyword>
<keyword evidence="4 8" id="KW-0812">Transmembrane</keyword>
<evidence type="ECO:0000256" key="3">
    <source>
        <dbReference type="ARBA" id="ARBA00022679"/>
    </source>
</evidence>
<sequence length="366" mass="40125">MIQDLLTTNSLILGFLIALVSCWVLLPFLIKLSPVIGLVDKPNFRKVHQKLIPAIGGLTIALAVTFTALVYAPLRNLLTQNLPLTIALATLTITGVLDDRLNLPAILRLGIQLGCAYLIASSGIRLTSLHGVFGIMELSVFFQYAITMFVLTVMANAFNLIDGVDGLAGSLAFSNSFVFSVLAIVVGQQEWLALLLPVAGALLAFLRYNWRPAKLFMGDGGSVVLGFLMAALGIIFIEGSYLQAVAYGPYAIILTTASCMIPLIDALRVAINRMRKGKSPFAADKNHMHHWFLKHRFVHSEITLRIVKTHAALTVLSILASFVFSVTTIIFLQIFAVILYTWIIQFSHAFLKNVRLVKALETKFVP</sequence>
<evidence type="ECO:0000256" key="5">
    <source>
        <dbReference type="ARBA" id="ARBA00022989"/>
    </source>
</evidence>
<dbReference type="PROSITE" id="PS01348">
    <property type="entry name" value="MRAY_2"/>
    <property type="match status" value="1"/>
</dbReference>
<dbReference type="Pfam" id="PF00953">
    <property type="entry name" value="Glycos_transf_4"/>
    <property type="match status" value="1"/>
</dbReference>